<proteinExistence type="predicted"/>
<protein>
    <submittedName>
        <fullName evidence="2">Hypothetical_protein</fullName>
    </submittedName>
</protein>
<evidence type="ECO:0000313" key="3">
    <source>
        <dbReference type="Proteomes" id="UP001642409"/>
    </source>
</evidence>
<dbReference type="EMBL" id="CATOUU010000804">
    <property type="protein sequence ID" value="CAI9949803.1"/>
    <property type="molecule type" value="Genomic_DNA"/>
</dbReference>
<organism evidence="1">
    <name type="scientific">Hexamita inflata</name>
    <dbReference type="NCBI Taxonomy" id="28002"/>
    <lineage>
        <taxon>Eukaryota</taxon>
        <taxon>Metamonada</taxon>
        <taxon>Diplomonadida</taxon>
        <taxon>Hexamitidae</taxon>
        <taxon>Hexamitinae</taxon>
        <taxon>Hexamita</taxon>
    </lineage>
</organism>
<sequence>MNWHKSQKILHQQNKVKNIYTNIHNLDDIIDNLNEHNSVPDTPIAEILGKYKQKHAQIPASQFTLFSSNQLLDNSPIIKKPQIALCPQSECLPMFKLYKNNAKTMIKSQLPVEPLNSTSNPKLERIFNLQKIQSSYIHDVPYVKTKVKTRSDPLFQLEQIRTQEKIKIKLAQNLNKKMQEWVNINGSEPKDQGGHLEGK</sequence>
<name>A0AA86Q531_9EUKA</name>
<dbReference type="AlphaFoldDB" id="A0AA86Q531"/>
<keyword evidence="3" id="KW-1185">Reference proteome</keyword>
<comment type="caution">
    <text evidence="1">The sequence shown here is derived from an EMBL/GenBank/DDBJ whole genome shotgun (WGS) entry which is preliminary data.</text>
</comment>
<dbReference type="EMBL" id="CAXDID020000355">
    <property type="protein sequence ID" value="CAL6081744.1"/>
    <property type="molecule type" value="Genomic_DNA"/>
</dbReference>
<evidence type="ECO:0000313" key="1">
    <source>
        <dbReference type="EMBL" id="CAI9949803.1"/>
    </source>
</evidence>
<accession>A0AA86Q531</accession>
<evidence type="ECO:0000313" key="2">
    <source>
        <dbReference type="EMBL" id="CAL6081744.1"/>
    </source>
</evidence>
<gene>
    <name evidence="1" type="ORF">HINF_LOCUS37448</name>
    <name evidence="2" type="ORF">HINF_LOCUS60536</name>
</gene>
<reference evidence="1" key="1">
    <citation type="submission" date="2023-06" db="EMBL/GenBank/DDBJ databases">
        <authorList>
            <person name="Kurt Z."/>
        </authorList>
    </citation>
    <scope>NUCLEOTIDE SEQUENCE</scope>
</reference>
<dbReference type="Proteomes" id="UP001642409">
    <property type="component" value="Unassembled WGS sequence"/>
</dbReference>
<reference evidence="2 3" key="2">
    <citation type="submission" date="2024-07" db="EMBL/GenBank/DDBJ databases">
        <authorList>
            <person name="Akdeniz Z."/>
        </authorList>
    </citation>
    <scope>NUCLEOTIDE SEQUENCE [LARGE SCALE GENOMIC DNA]</scope>
</reference>